<evidence type="ECO:0000313" key="3">
    <source>
        <dbReference type="Proteomes" id="UP000006062"/>
    </source>
</evidence>
<dbReference type="InterPro" id="IPR013424">
    <property type="entry name" value="Ice-binding_C"/>
</dbReference>
<dbReference type="Pfam" id="PF07589">
    <property type="entry name" value="PEP-CTERM"/>
    <property type="match status" value="1"/>
</dbReference>
<sequence length="238" mass="25020">MISCTDTAVVIISHSYERLKIMKKHVFATTLLAATLSFVNTADATIVIPNPENPFNTTIGDWDADLDNEVLQQDKIWTLVDTDLPDDTALVFTLFQLGGTDLHTLQILSGALGQPPGVWTLTYTLELTQAAIDAGAFFTEGSIGADTAGEGTAANFLASKTITDINGAHGPLLASNGVIGSTPLAGTFLTVTETITWTDGAFLSTSNAYRQFVPEPASLLLLGAGLLGAFGASRRKSA</sequence>
<reference evidence="2 3" key="1">
    <citation type="submission" date="2012-06" db="EMBL/GenBank/DDBJ databases">
        <title>Complete sequence of Thiocystis violascens DSM 198.</title>
        <authorList>
            <consortium name="US DOE Joint Genome Institute"/>
            <person name="Lucas S."/>
            <person name="Han J."/>
            <person name="Lapidus A."/>
            <person name="Cheng J.-F."/>
            <person name="Goodwin L."/>
            <person name="Pitluck S."/>
            <person name="Peters L."/>
            <person name="Ovchinnikova G."/>
            <person name="Teshima H."/>
            <person name="Detter J.C."/>
            <person name="Han C."/>
            <person name="Tapia R."/>
            <person name="Land M."/>
            <person name="Hauser L."/>
            <person name="Kyrpides N."/>
            <person name="Ivanova N."/>
            <person name="Pagani I."/>
            <person name="Vogl K."/>
            <person name="Liu Z."/>
            <person name="Frigaard N.-U."/>
            <person name="Bryant D."/>
            <person name="Woyke T."/>
        </authorList>
    </citation>
    <scope>NUCLEOTIDE SEQUENCE [LARGE SCALE GENOMIC DNA]</scope>
    <source>
        <strain evidence="3">ATCC 17096 / DSM 198 / 6111</strain>
    </source>
</reference>
<protein>
    <submittedName>
        <fullName evidence="2">PEP-CTERM putative exosortase interaction domain-containing protein</fullName>
    </submittedName>
</protein>
<name>I3YC29_THIV6</name>
<keyword evidence="3" id="KW-1185">Reference proteome</keyword>
<evidence type="ECO:0000313" key="2">
    <source>
        <dbReference type="EMBL" id="AFL74547.1"/>
    </source>
</evidence>
<gene>
    <name evidence="2" type="ordered locus">Thivi_2613</name>
</gene>
<dbReference type="EMBL" id="CP003154">
    <property type="protein sequence ID" value="AFL74547.1"/>
    <property type="molecule type" value="Genomic_DNA"/>
</dbReference>
<feature type="domain" description="Ice-binding protein C-terminal" evidence="1">
    <location>
        <begin position="213"/>
        <end position="235"/>
    </location>
</feature>
<proteinExistence type="predicted"/>
<dbReference type="KEGG" id="tvi:Thivi_2613"/>
<dbReference type="Proteomes" id="UP000006062">
    <property type="component" value="Chromosome"/>
</dbReference>
<evidence type="ECO:0000259" key="1">
    <source>
        <dbReference type="Pfam" id="PF07589"/>
    </source>
</evidence>
<dbReference type="HOGENOM" id="CLU_1165392_0_0_6"/>
<accession>I3YC29</accession>
<dbReference type="NCBIfam" id="TIGR02595">
    <property type="entry name" value="PEP_CTERM"/>
    <property type="match status" value="1"/>
</dbReference>
<organism evidence="2 3">
    <name type="scientific">Thiocystis violascens (strain ATCC 17096 / DSM 198 / 6111)</name>
    <name type="common">Chromatium violascens</name>
    <dbReference type="NCBI Taxonomy" id="765911"/>
    <lineage>
        <taxon>Bacteria</taxon>
        <taxon>Pseudomonadati</taxon>
        <taxon>Pseudomonadota</taxon>
        <taxon>Gammaproteobacteria</taxon>
        <taxon>Chromatiales</taxon>
        <taxon>Chromatiaceae</taxon>
        <taxon>Thiocystis</taxon>
    </lineage>
</organism>
<dbReference type="AlphaFoldDB" id="I3YC29"/>